<feature type="non-terminal residue" evidence="2">
    <location>
        <position position="71"/>
    </location>
</feature>
<organism evidence="2">
    <name type="scientific">Enterococcus faecium</name>
    <name type="common">Streptococcus faecium</name>
    <dbReference type="NCBI Taxonomy" id="1352"/>
    <lineage>
        <taxon>Bacteria</taxon>
        <taxon>Bacillati</taxon>
        <taxon>Bacillota</taxon>
        <taxon>Bacilli</taxon>
        <taxon>Lactobacillales</taxon>
        <taxon>Enterococcaceae</taxon>
        <taxon>Enterococcus</taxon>
    </lineage>
</organism>
<comment type="caution">
    <text evidence="2">The sequence shown here is derived from an EMBL/GenBank/DDBJ whole genome shotgun (WGS) entry which is preliminary data.</text>
</comment>
<sequence>MKKKMTITAMSLLTALFLLPINGFAYTINNEFNLGANEGSSQVANNQYILLHETANETATGRNEAQYMQRS</sequence>
<gene>
    <name evidence="2" type="ORF">G3385_13710</name>
</gene>
<evidence type="ECO:0000256" key="1">
    <source>
        <dbReference type="SAM" id="SignalP"/>
    </source>
</evidence>
<feature type="signal peptide" evidence="1">
    <location>
        <begin position="1"/>
        <end position="25"/>
    </location>
</feature>
<dbReference type="AlphaFoldDB" id="A0A6B3QBC2"/>
<dbReference type="EMBL" id="JAAHCB010000468">
    <property type="protein sequence ID" value="NEU46751.1"/>
    <property type="molecule type" value="Genomic_DNA"/>
</dbReference>
<reference evidence="2" key="1">
    <citation type="submission" date="2020-02" db="EMBL/GenBank/DDBJ databases">
        <title>Draft Genome Sequences of Enterococcus faecium isolates derived from selected traditional Montenegrin brine cheese.</title>
        <authorList>
            <person name="Ruppitsch W."/>
            <person name="Nisic A."/>
            <person name="Allerberger F."/>
            <person name="Martinovic A."/>
        </authorList>
    </citation>
    <scope>NUCLEOTIDE SEQUENCE</scope>
    <source>
        <strain evidence="2">INF29</strain>
    </source>
</reference>
<name>A0A6B3QBC2_ENTFC</name>
<proteinExistence type="predicted"/>
<keyword evidence="1" id="KW-0732">Signal</keyword>
<protein>
    <submittedName>
        <fullName evidence="2">N-acetylmuramoyl-L-alanine amidase</fullName>
    </submittedName>
</protein>
<evidence type="ECO:0000313" key="2">
    <source>
        <dbReference type="EMBL" id="NEU46751.1"/>
    </source>
</evidence>
<feature type="chain" id="PRO_5030149786" evidence="1">
    <location>
        <begin position="26"/>
        <end position="71"/>
    </location>
</feature>
<accession>A0A6B3QBC2</accession>